<dbReference type="GO" id="GO:0005524">
    <property type="term" value="F:ATP binding"/>
    <property type="evidence" value="ECO:0007669"/>
    <property type="project" value="UniProtKB-KW"/>
</dbReference>
<evidence type="ECO:0000313" key="2">
    <source>
        <dbReference type="Proteomes" id="UP000561417"/>
    </source>
</evidence>
<organism evidence="1 2">
    <name type="scientific">Bartonella callosciuri</name>
    <dbReference type="NCBI Taxonomy" id="686223"/>
    <lineage>
        <taxon>Bacteria</taxon>
        <taxon>Pseudomonadati</taxon>
        <taxon>Pseudomonadota</taxon>
        <taxon>Alphaproteobacteria</taxon>
        <taxon>Hyphomicrobiales</taxon>
        <taxon>Bartonellaceae</taxon>
        <taxon>Bartonella</taxon>
    </lineage>
</organism>
<accession>A0A840NQT1</accession>
<proteinExistence type="predicted"/>
<dbReference type="GO" id="GO:0006508">
    <property type="term" value="P:proteolysis"/>
    <property type="evidence" value="ECO:0007669"/>
    <property type="project" value="UniProtKB-KW"/>
</dbReference>
<name>A0A840NQT1_9HYPH</name>
<dbReference type="GO" id="GO:0008233">
    <property type="term" value="F:peptidase activity"/>
    <property type="evidence" value="ECO:0007669"/>
    <property type="project" value="UniProtKB-KW"/>
</dbReference>
<dbReference type="InterPro" id="IPR027417">
    <property type="entry name" value="P-loop_NTPase"/>
</dbReference>
<keyword evidence="1" id="KW-0645">Protease</keyword>
<dbReference type="EMBL" id="JACHIM010000006">
    <property type="protein sequence ID" value="MBB5074210.1"/>
    <property type="molecule type" value="Genomic_DNA"/>
</dbReference>
<gene>
    <name evidence="1" type="ORF">HNQ69_001347</name>
</gene>
<sequence>MVNRSIILEVNLGSMISETGLRGEFERKIGVLIETVFPYENVALFVDEGYSIVHTRSDGVLALWIYSNLLCWNRI</sequence>
<protein>
    <submittedName>
        <fullName evidence="1">ATP-dependent Clp protease ATP-binding subunit ClpA</fullName>
    </submittedName>
</protein>
<dbReference type="Gene3D" id="3.40.50.300">
    <property type="entry name" value="P-loop containing nucleotide triphosphate hydrolases"/>
    <property type="match status" value="1"/>
</dbReference>
<keyword evidence="1" id="KW-0547">Nucleotide-binding</keyword>
<reference evidence="1 2" key="1">
    <citation type="submission" date="2020-08" db="EMBL/GenBank/DDBJ databases">
        <title>Genomic Encyclopedia of Type Strains, Phase IV (KMG-IV): sequencing the most valuable type-strain genomes for metagenomic binning, comparative biology and taxonomic classification.</title>
        <authorList>
            <person name="Goeker M."/>
        </authorList>
    </citation>
    <scope>NUCLEOTIDE SEQUENCE [LARGE SCALE GENOMIC DNA]</scope>
    <source>
        <strain evidence="1 2">DSM 28538</strain>
    </source>
</reference>
<dbReference type="AlphaFoldDB" id="A0A840NQT1"/>
<evidence type="ECO:0000313" key="1">
    <source>
        <dbReference type="EMBL" id="MBB5074210.1"/>
    </source>
</evidence>
<keyword evidence="1" id="KW-0067">ATP-binding</keyword>
<keyword evidence="1" id="KW-0378">Hydrolase</keyword>
<dbReference type="Proteomes" id="UP000561417">
    <property type="component" value="Unassembled WGS sequence"/>
</dbReference>
<keyword evidence="2" id="KW-1185">Reference proteome</keyword>
<comment type="caution">
    <text evidence="1">The sequence shown here is derived from an EMBL/GenBank/DDBJ whole genome shotgun (WGS) entry which is preliminary data.</text>
</comment>